<protein>
    <submittedName>
        <fullName evidence="2">Uncharacterized protein</fullName>
    </submittedName>
</protein>
<reference evidence="2" key="1">
    <citation type="submission" date="2023-03" db="EMBL/GenBank/DDBJ databases">
        <authorList>
            <person name="Steffen K."/>
            <person name="Cardenas P."/>
        </authorList>
    </citation>
    <scope>NUCLEOTIDE SEQUENCE</scope>
</reference>
<keyword evidence="3" id="KW-1185">Reference proteome</keyword>
<evidence type="ECO:0000313" key="3">
    <source>
        <dbReference type="Proteomes" id="UP001174909"/>
    </source>
</evidence>
<dbReference type="Proteomes" id="UP001174909">
    <property type="component" value="Unassembled WGS sequence"/>
</dbReference>
<evidence type="ECO:0000256" key="1">
    <source>
        <dbReference type="SAM" id="MobiDB-lite"/>
    </source>
</evidence>
<accession>A0AA35R6U0</accession>
<feature type="compositionally biased region" description="Basic and acidic residues" evidence="1">
    <location>
        <begin position="113"/>
        <end position="123"/>
    </location>
</feature>
<name>A0AA35R6U0_GEOBA</name>
<feature type="compositionally biased region" description="Basic residues" evidence="1">
    <location>
        <begin position="92"/>
        <end position="101"/>
    </location>
</feature>
<feature type="region of interest" description="Disordered" evidence="1">
    <location>
        <begin position="66"/>
        <end position="139"/>
    </location>
</feature>
<proteinExistence type="predicted"/>
<sequence>MEYRHAFESCRSYNRQDDSISRTDLPNACQKCGLKFNQQFNQHLDPNPHSLRVSYEVFEQCTLYRDRDYAPTSPRPSSGSGNKHQRPPFPSSHHHSSRGMKHVPSPQGYGGYETREHEMECSRRPSHPGYNRQENRTPEVSKIVIYKLVEL</sequence>
<organism evidence="2 3">
    <name type="scientific">Geodia barretti</name>
    <name type="common">Barrett's horny sponge</name>
    <dbReference type="NCBI Taxonomy" id="519541"/>
    <lineage>
        <taxon>Eukaryota</taxon>
        <taxon>Metazoa</taxon>
        <taxon>Porifera</taxon>
        <taxon>Demospongiae</taxon>
        <taxon>Heteroscleromorpha</taxon>
        <taxon>Tetractinellida</taxon>
        <taxon>Astrophorina</taxon>
        <taxon>Geodiidae</taxon>
        <taxon>Geodia</taxon>
    </lineage>
</organism>
<dbReference type="EMBL" id="CASHTH010000642">
    <property type="protein sequence ID" value="CAI8005850.1"/>
    <property type="molecule type" value="Genomic_DNA"/>
</dbReference>
<gene>
    <name evidence="2" type="ORF">GBAR_LOCUS4446</name>
</gene>
<dbReference type="AlphaFoldDB" id="A0AA35R6U0"/>
<evidence type="ECO:0000313" key="2">
    <source>
        <dbReference type="EMBL" id="CAI8005850.1"/>
    </source>
</evidence>
<comment type="caution">
    <text evidence="2">The sequence shown here is derived from an EMBL/GenBank/DDBJ whole genome shotgun (WGS) entry which is preliminary data.</text>
</comment>